<dbReference type="Gene3D" id="3.30.420.40">
    <property type="match status" value="2"/>
</dbReference>
<dbReference type="PRINTS" id="PR00789">
    <property type="entry name" value="OSIALOPTASE"/>
</dbReference>
<evidence type="ECO:0000313" key="8">
    <source>
        <dbReference type="EMBL" id="GBD00211.1"/>
    </source>
</evidence>
<evidence type="ECO:0000313" key="9">
    <source>
        <dbReference type="Proteomes" id="UP000236173"/>
    </source>
</evidence>
<dbReference type="NCBIfam" id="TIGR03725">
    <property type="entry name" value="T6A_YeaZ"/>
    <property type="match status" value="1"/>
</dbReference>
<evidence type="ECO:0000256" key="1">
    <source>
        <dbReference type="ARBA" id="ARBA00012156"/>
    </source>
</evidence>
<evidence type="ECO:0000256" key="4">
    <source>
        <dbReference type="ARBA" id="ARBA00022723"/>
    </source>
</evidence>
<evidence type="ECO:0000256" key="5">
    <source>
        <dbReference type="ARBA" id="ARBA00023315"/>
    </source>
</evidence>
<evidence type="ECO:0000256" key="6">
    <source>
        <dbReference type="ARBA" id="ARBA00048117"/>
    </source>
</evidence>
<organism evidence="8 9">
    <name type="scientific">Candidatus Fervidibacter japonicus</name>
    <dbReference type="NCBI Taxonomy" id="2035412"/>
    <lineage>
        <taxon>Bacteria</taxon>
        <taxon>Candidatus Fervidibacterota</taxon>
        <taxon>Candidatus Fervidibacter</taxon>
    </lineage>
</organism>
<keyword evidence="3" id="KW-0819">tRNA processing</keyword>
<feature type="domain" description="Gcp-like" evidence="7">
    <location>
        <begin position="38"/>
        <end position="153"/>
    </location>
</feature>
<comment type="caution">
    <text evidence="8">The sequence shown here is derived from an EMBL/GenBank/DDBJ whole genome shotgun (WGS) entry which is preliminary data.</text>
</comment>
<proteinExistence type="predicted"/>
<evidence type="ECO:0000259" key="7">
    <source>
        <dbReference type="Pfam" id="PF00814"/>
    </source>
</evidence>
<sequence length="243" mass="25682">MLLLALETTGEIASVCVWDGASAKEQPVRAALCVHAYQTLTQRLPALVQATLHQAGTALTDIGLFAVSLGPGSFTSVRVGVAFAKGLAMALDKPLLGVLTLDAVALTANAPDGSLLVSVSPSRPTKPTEVYAALFRVSDSTPHRIVDDFACDFPTLVHQLQERPERHIVFAGVLPAGTPAMLAPLRAAKGIAVPLMAQPPNAVAIAMAAWRRWSENPHPDDPVHLVPHYVLPSSAEEKRRGAC</sequence>
<keyword evidence="4" id="KW-0479">Metal-binding</keyword>
<dbReference type="EC" id="2.3.1.234" evidence="1"/>
<dbReference type="PANTHER" id="PTHR11735">
    <property type="entry name" value="TRNA N6-ADENOSINE THREONYLCARBAMOYLTRANSFERASE"/>
    <property type="match status" value="1"/>
</dbReference>
<name>A0A2H5XGB2_9BACT</name>
<dbReference type="Proteomes" id="UP000236173">
    <property type="component" value="Unassembled WGS sequence"/>
</dbReference>
<reference evidence="9" key="1">
    <citation type="submission" date="2017-09" db="EMBL/GenBank/DDBJ databases">
        <title>Metaegenomics of thermophilic ammonia-oxidizing enrichment culture.</title>
        <authorList>
            <person name="Kato S."/>
            <person name="Suzuki K."/>
        </authorList>
    </citation>
    <scope>NUCLEOTIDE SEQUENCE [LARGE SCALE GENOMIC DNA]</scope>
</reference>
<accession>A0A2H5XGB2</accession>
<dbReference type="AlphaFoldDB" id="A0A2H5XGB2"/>
<dbReference type="PANTHER" id="PTHR11735:SF11">
    <property type="entry name" value="TRNA THREONYLCARBAMOYLADENOSINE BIOSYNTHESIS PROTEIN TSAB"/>
    <property type="match status" value="1"/>
</dbReference>
<dbReference type="InterPro" id="IPR017861">
    <property type="entry name" value="KAE1/TsaD"/>
</dbReference>
<dbReference type="GO" id="GO:0005829">
    <property type="term" value="C:cytosol"/>
    <property type="evidence" value="ECO:0007669"/>
    <property type="project" value="TreeGrafter"/>
</dbReference>
<gene>
    <name evidence="8" type="primary">tsaB</name>
    <name evidence="8" type="ORF">HRbin17_02749</name>
</gene>
<dbReference type="GO" id="GO:0061711">
    <property type="term" value="F:tRNA N(6)-L-threonylcarbamoyladenine synthase activity"/>
    <property type="evidence" value="ECO:0007669"/>
    <property type="project" value="UniProtKB-EC"/>
</dbReference>
<dbReference type="InterPro" id="IPR000905">
    <property type="entry name" value="Gcp-like_dom"/>
</dbReference>
<protein>
    <recommendedName>
        <fullName evidence="1">N(6)-L-threonylcarbamoyladenine synthase</fullName>
        <ecNumber evidence="1">2.3.1.234</ecNumber>
    </recommendedName>
</protein>
<evidence type="ECO:0000256" key="2">
    <source>
        <dbReference type="ARBA" id="ARBA00022679"/>
    </source>
</evidence>
<dbReference type="GO" id="GO:0046872">
    <property type="term" value="F:metal ion binding"/>
    <property type="evidence" value="ECO:0007669"/>
    <property type="project" value="UniProtKB-KW"/>
</dbReference>
<dbReference type="GO" id="GO:0002949">
    <property type="term" value="P:tRNA threonylcarbamoyladenosine modification"/>
    <property type="evidence" value="ECO:0007669"/>
    <property type="project" value="InterPro"/>
</dbReference>
<evidence type="ECO:0000256" key="3">
    <source>
        <dbReference type="ARBA" id="ARBA00022694"/>
    </source>
</evidence>
<comment type="catalytic activity">
    <reaction evidence="6">
        <text>L-threonylcarbamoyladenylate + adenosine(37) in tRNA = N(6)-L-threonylcarbamoyladenosine(37) in tRNA + AMP + H(+)</text>
        <dbReference type="Rhea" id="RHEA:37059"/>
        <dbReference type="Rhea" id="RHEA-COMP:10162"/>
        <dbReference type="Rhea" id="RHEA-COMP:10163"/>
        <dbReference type="ChEBI" id="CHEBI:15378"/>
        <dbReference type="ChEBI" id="CHEBI:73682"/>
        <dbReference type="ChEBI" id="CHEBI:74411"/>
        <dbReference type="ChEBI" id="CHEBI:74418"/>
        <dbReference type="ChEBI" id="CHEBI:456215"/>
        <dbReference type="EC" id="2.3.1.234"/>
    </reaction>
</comment>
<keyword evidence="5" id="KW-0012">Acyltransferase</keyword>
<keyword evidence="2" id="KW-0808">Transferase</keyword>
<dbReference type="InterPro" id="IPR043129">
    <property type="entry name" value="ATPase_NBD"/>
</dbReference>
<dbReference type="InterPro" id="IPR022496">
    <property type="entry name" value="T6A_TsaB"/>
</dbReference>
<dbReference type="Pfam" id="PF00814">
    <property type="entry name" value="TsaD"/>
    <property type="match status" value="1"/>
</dbReference>
<dbReference type="SUPFAM" id="SSF53067">
    <property type="entry name" value="Actin-like ATPase domain"/>
    <property type="match status" value="1"/>
</dbReference>
<dbReference type="EMBL" id="BEHT01000060">
    <property type="protein sequence ID" value="GBD00211.1"/>
    <property type="molecule type" value="Genomic_DNA"/>
</dbReference>